<dbReference type="Pfam" id="PF04252">
    <property type="entry name" value="SFM1-like"/>
    <property type="match status" value="1"/>
</dbReference>
<protein>
    <submittedName>
        <fullName evidence="1">Similar to Uncharacterized protein YOR021C acc. no. Q12314</fullName>
    </submittedName>
</protein>
<keyword evidence="2" id="KW-1185">Reference proteome</keyword>
<gene>
    <name evidence="1" type="ORF">PCON_01028</name>
</gene>
<dbReference type="AlphaFoldDB" id="U4LP57"/>
<dbReference type="InterPro" id="IPR007364">
    <property type="entry name" value="SFM1-like"/>
</dbReference>
<reference evidence="1 2" key="1">
    <citation type="journal article" date="2013" name="PLoS Genet.">
        <title>The genome and development-dependent transcriptomes of Pyronema confluens: a window into fungal evolution.</title>
        <authorList>
            <person name="Traeger S."/>
            <person name="Altegoer F."/>
            <person name="Freitag M."/>
            <person name="Gabaldon T."/>
            <person name="Kempken F."/>
            <person name="Kumar A."/>
            <person name="Marcet-Houben M."/>
            <person name="Poggeler S."/>
            <person name="Stajich J.E."/>
            <person name="Nowrousian M."/>
        </authorList>
    </citation>
    <scope>NUCLEOTIDE SEQUENCE [LARGE SCALE GENOMIC DNA]</scope>
    <source>
        <strain evidence="2">CBS 100304</strain>
        <tissue evidence="1">Vegetative mycelium</tissue>
    </source>
</reference>
<dbReference type="GO" id="GO:0035241">
    <property type="term" value="F:protein-arginine omega-N monomethyltransferase activity"/>
    <property type="evidence" value="ECO:0007669"/>
    <property type="project" value="TreeGrafter"/>
</dbReference>
<sequence length="211" mass="23778">MPNYVVEHMEPEIGPWSTLEYIAIANETTADSTFYISSLQDSLAANMPETLKPILESNPRFVATNKDITTLAAGVPKERICLLDPRAEKTLSPEDSGEFDWFVFGGILGDDPPRDRTAELRVHGFTGRNLQKLQMTTDTAVRVTRLVIEEKKSIESGIPFVWNPELKVKKNETVQMPFRYVTDQNGEPILPAGMFDLIKEDANKDLMDLFD</sequence>
<accession>U4LP57</accession>
<dbReference type="PANTHER" id="PTHR35517">
    <property type="entry name" value="PROTEIN ARGININE N-METHYLTRANSFERASE SFM1"/>
    <property type="match status" value="1"/>
</dbReference>
<dbReference type="Proteomes" id="UP000018144">
    <property type="component" value="Unassembled WGS sequence"/>
</dbReference>
<dbReference type="PANTHER" id="PTHR35517:SF1">
    <property type="entry name" value="PROTEIN ARGININE N-METHYLTRANSFERASE SFM1"/>
    <property type="match status" value="1"/>
</dbReference>
<dbReference type="EMBL" id="HF936048">
    <property type="protein sequence ID" value="CCX33347.1"/>
    <property type="molecule type" value="Genomic_DNA"/>
</dbReference>
<name>U4LP57_PYROM</name>
<dbReference type="CDD" id="cd18090">
    <property type="entry name" value="Arginine_MT_Sfm1"/>
    <property type="match status" value="1"/>
</dbReference>
<dbReference type="STRING" id="1076935.U4LP57"/>
<dbReference type="eggNOG" id="ENOG502RXXJ">
    <property type="taxonomic scope" value="Eukaryota"/>
</dbReference>
<evidence type="ECO:0000313" key="2">
    <source>
        <dbReference type="Proteomes" id="UP000018144"/>
    </source>
</evidence>
<proteinExistence type="predicted"/>
<dbReference type="OMA" id="LEYIHIC"/>
<evidence type="ECO:0000313" key="1">
    <source>
        <dbReference type="EMBL" id="CCX33347.1"/>
    </source>
</evidence>
<organism evidence="1 2">
    <name type="scientific">Pyronema omphalodes (strain CBS 100304)</name>
    <name type="common">Pyronema confluens</name>
    <dbReference type="NCBI Taxonomy" id="1076935"/>
    <lineage>
        <taxon>Eukaryota</taxon>
        <taxon>Fungi</taxon>
        <taxon>Dikarya</taxon>
        <taxon>Ascomycota</taxon>
        <taxon>Pezizomycotina</taxon>
        <taxon>Pezizomycetes</taxon>
        <taxon>Pezizales</taxon>
        <taxon>Pyronemataceae</taxon>
        <taxon>Pyronema</taxon>
    </lineage>
</organism>
<dbReference type="OrthoDB" id="373498at2759"/>